<gene>
    <name evidence="1" type="ORF">SAMN04488109_2629</name>
</gene>
<dbReference type="EMBL" id="FQWQ01000001">
    <property type="protein sequence ID" value="SHG95699.1"/>
    <property type="molecule type" value="Genomic_DNA"/>
</dbReference>
<evidence type="ECO:0000313" key="2">
    <source>
        <dbReference type="Proteomes" id="UP000184212"/>
    </source>
</evidence>
<sequence length="107" mass="11907">MIFELQISGGSKGGQKTVRLDNNSMQAGVDLGCMSCCSDPLYRKPQDRLIGGYQNLKISYRDLLVPGDIEKILNNDKDHNDDVPFIDVKAKKIYSNVVLVSLNFSLL</sequence>
<dbReference type="RefSeq" id="WP_073134310.1">
    <property type="nucleotide sequence ID" value="NZ_FQWQ01000001.1"/>
</dbReference>
<protein>
    <submittedName>
        <fullName evidence="1">Uncharacterized protein</fullName>
    </submittedName>
</protein>
<organism evidence="1 2">
    <name type="scientific">Chryseolinea serpens</name>
    <dbReference type="NCBI Taxonomy" id="947013"/>
    <lineage>
        <taxon>Bacteria</taxon>
        <taxon>Pseudomonadati</taxon>
        <taxon>Bacteroidota</taxon>
        <taxon>Cytophagia</taxon>
        <taxon>Cytophagales</taxon>
        <taxon>Fulvivirgaceae</taxon>
        <taxon>Chryseolinea</taxon>
    </lineage>
</organism>
<proteinExistence type="predicted"/>
<dbReference type="AlphaFoldDB" id="A0A1M5P2S1"/>
<reference evidence="1 2" key="1">
    <citation type="submission" date="2016-11" db="EMBL/GenBank/DDBJ databases">
        <authorList>
            <person name="Jaros S."/>
            <person name="Januszkiewicz K."/>
            <person name="Wedrychowicz H."/>
        </authorList>
    </citation>
    <scope>NUCLEOTIDE SEQUENCE [LARGE SCALE GENOMIC DNA]</scope>
    <source>
        <strain evidence="1 2">DSM 24574</strain>
    </source>
</reference>
<evidence type="ECO:0000313" key="1">
    <source>
        <dbReference type="EMBL" id="SHG95699.1"/>
    </source>
</evidence>
<accession>A0A1M5P2S1</accession>
<keyword evidence="2" id="KW-1185">Reference proteome</keyword>
<dbReference type="Proteomes" id="UP000184212">
    <property type="component" value="Unassembled WGS sequence"/>
</dbReference>
<name>A0A1M5P2S1_9BACT</name>